<reference evidence="2 3" key="1">
    <citation type="submission" date="2019-03" db="EMBL/GenBank/DDBJ databases">
        <title>Genomic Encyclopedia of Type Strains, Phase IV (KMG-IV): sequencing the most valuable type-strain genomes for metagenomic binning, comparative biology and taxonomic classification.</title>
        <authorList>
            <person name="Goeker M."/>
        </authorList>
    </citation>
    <scope>NUCLEOTIDE SEQUENCE [LARGE SCALE GENOMIC DNA]</scope>
    <source>
        <strain evidence="2 3">DSM 19377</strain>
    </source>
</reference>
<name>A0A4R2P2A8_9BACL</name>
<evidence type="ECO:0000313" key="2">
    <source>
        <dbReference type="EMBL" id="TCP28859.1"/>
    </source>
</evidence>
<feature type="compositionally biased region" description="Basic and acidic residues" evidence="1">
    <location>
        <begin position="32"/>
        <end position="46"/>
    </location>
</feature>
<protein>
    <submittedName>
        <fullName evidence="2">Uncharacterized protein</fullName>
    </submittedName>
</protein>
<accession>A0A4R2P2A8</accession>
<gene>
    <name evidence="2" type="ORF">EV207_11595</name>
</gene>
<dbReference type="Proteomes" id="UP000295416">
    <property type="component" value="Unassembled WGS sequence"/>
</dbReference>
<dbReference type="EMBL" id="SLXK01000015">
    <property type="protein sequence ID" value="TCP28859.1"/>
    <property type="molecule type" value="Genomic_DNA"/>
</dbReference>
<dbReference type="OrthoDB" id="9995942at2"/>
<evidence type="ECO:0000256" key="1">
    <source>
        <dbReference type="SAM" id="MobiDB-lite"/>
    </source>
</evidence>
<comment type="caution">
    <text evidence="2">The sequence shown here is derived from an EMBL/GenBank/DDBJ whole genome shotgun (WGS) entry which is preliminary data.</text>
</comment>
<dbReference type="RefSeq" id="WP_132746344.1">
    <property type="nucleotide sequence ID" value="NZ_SLXK01000015.1"/>
</dbReference>
<feature type="region of interest" description="Disordered" evidence="1">
    <location>
        <begin position="1"/>
        <end position="75"/>
    </location>
</feature>
<sequence length="75" mass="8330">MAKNERLNEEAAPNNNIPFGASTEAMGMLNELNDRNKQLPKPEKSDPSSQVKKRSYLDAPSKPDNGNDNTPPRYS</sequence>
<evidence type="ECO:0000313" key="3">
    <source>
        <dbReference type="Proteomes" id="UP000295416"/>
    </source>
</evidence>
<feature type="compositionally biased region" description="Polar residues" evidence="1">
    <location>
        <begin position="64"/>
        <end position="75"/>
    </location>
</feature>
<dbReference type="AlphaFoldDB" id="A0A4R2P2A8"/>
<keyword evidence="3" id="KW-1185">Reference proteome</keyword>
<organism evidence="2 3">
    <name type="scientific">Scopulibacillus darangshiensis</name>
    <dbReference type="NCBI Taxonomy" id="442528"/>
    <lineage>
        <taxon>Bacteria</taxon>
        <taxon>Bacillati</taxon>
        <taxon>Bacillota</taxon>
        <taxon>Bacilli</taxon>
        <taxon>Bacillales</taxon>
        <taxon>Sporolactobacillaceae</taxon>
        <taxon>Scopulibacillus</taxon>
    </lineage>
</organism>
<proteinExistence type="predicted"/>